<feature type="repeat" description="WD" evidence="3">
    <location>
        <begin position="1303"/>
        <end position="1330"/>
    </location>
</feature>
<dbReference type="PROSITE" id="PS00678">
    <property type="entry name" value="WD_REPEATS_1"/>
    <property type="match status" value="7"/>
</dbReference>
<dbReference type="Gene3D" id="3.40.50.300">
    <property type="entry name" value="P-loop containing nucleotide triphosphate hydrolases"/>
    <property type="match status" value="1"/>
</dbReference>
<keyword evidence="2" id="KW-0677">Repeat</keyword>
<gene>
    <name evidence="5" type="ORF">BN14_05597</name>
</gene>
<dbReference type="PROSITE" id="PS50082">
    <property type="entry name" value="WD_REPEATS_2"/>
    <property type="match status" value="10"/>
</dbReference>
<feature type="repeat" description="WD" evidence="3">
    <location>
        <begin position="914"/>
        <end position="955"/>
    </location>
</feature>
<name>M5C6Q1_THACB</name>
<dbReference type="SMART" id="SM00320">
    <property type="entry name" value="WD40"/>
    <property type="match status" value="13"/>
</dbReference>
<dbReference type="Gene3D" id="2.130.10.10">
    <property type="entry name" value="YVTN repeat-like/Quinoprotein amine dehydrogenase"/>
    <property type="match status" value="7"/>
</dbReference>
<dbReference type="InterPro" id="IPR011047">
    <property type="entry name" value="Quinoprotein_ADH-like_sf"/>
</dbReference>
<dbReference type="InterPro" id="IPR001680">
    <property type="entry name" value="WD40_rpt"/>
</dbReference>
<feature type="repeat" description="WD" evidence="3">
    <location>
        <begin position="1257"/>
        <end position="1298"/>
    </location>
</feature>
<keyword evidence="1 3" id="KW-0853">WD repeat</keyword>
<dbReference type="InterPro" id="IPR007111">
    <property type="entry name" value="NACHT_NTPase"/>
</dbReference>
<protein>
    <recommendedName>
        <fullName evidence="4">NACHT domain-containing protein</fullName>
    </recommendedName>
</protein>
<dbReference type="SUPFAM" id="SSF50978">
    <property type="entry name" value="WD40 repeat-like"/>
    <property type="match status" value="2"/>
</dbReference>
<feature type="repeat" description="WD" evidence="3">
    <location>
        <begin position="1095"/>
        <end position="1129"/>
    </location>
</feature>
<evidence type="ECO:0000313" key="5">
    <source>
        <dbReference type="EMBL" id="CCO31552.1"/>
    </source>
</evidence>
<comment type="caution">
    <text evidence="5">The sequence shown here is derived from an EMBL/GenBank/DDBJ whole genome shotgun (WGS) entry which is preliminary data.</text>
</comment>
<feature type="repeat" description="WD" evidence="3">
    <location>
        <begin position="1174"/>
        <end position="1215"/>
    </location>
</feature>
<dbReference type="PRINTS" id="PR00320">
    <property type="entry name" value="GPROTEINBRPT"/>
</dbReference>
<evidence type="ECO:0000256" key="3">
    <source>
        <dbReference type="PROSITE-ProRule" id="PRU00221"/>
    </source>
</evidence>
<evidence type="ECO:0000256" key="2">
    <source>
        <dbReference type="ARBA" id="ARBA00022737"/>
    </source>
</evidence>
<organism evidence="5 6">
    <name type="scientific">Thanatephorus cucumeris (strain AG1-IB / isolate 7/3/14)</name>
    <name type="common">Lettuce bottom rot fungus</name>
    <name type="synonym">Rhizoctonia solani</name>
    <dbReference type="NCBI Taxonomy" id="1108050"/>
    <lineage>
        <taxon>Eukaryota</taxon>
        <taxon>Fungi</taxon>
        <taxon>Dikarya</taxon>
        <taxon>Basidiomycota</taxon>
        <taxon>Agaricomycotina</taxon>
        <taxon>Agaricomycetes</taxon>
        <taxon>Cantharellales</taxon>
        <taxon>Ceratobasidiaceae</taxon>
        <taxon>Rhizoctonia</taxon>
        <taxon>Rhizoctonia solani AG-1</taxon>
    </lineage>
</organism>
<proteinExistence type="predicted"/>
<sequence>MRLLSLSQAIDRSKAKVKGWLKIDPKSTVSNITPVVRDMWPGLRSLLTQLESATGDFGPIKSAVGALASLADAFERDHQEQREYIEARKGIDRILKDISARMKNPVANMMTKSVELICMYAYPPSATHNIDQISRDITCEIAVMKAKQELGTERRLWNAMQGLDGVMDCCQRVHGHLERLTLNLNLDILQGINEQAINTNLKSMSPSMAAAYNSAESDDIKRGKCTPGTREVQIDLLLKWARTTDAGKTCWMNGMAGTGKTTIAYTVCSTLEDVCQLGASFFCSRTIPECRQVKHIIPSIAYQLAQFSLPFQGALARSLQKNSDAHTRALAVQYQKLIVDPLTEVQRSLPEDFIVVIDALDECENEDSVGQILDLLLSNTHTLPIRYLISSRPEREIAQKMAKRLENQDEAYLVLHNLDSSSVRVDIEAYMRADLKDIPLSEDHWPSLLERSGVLFIYASTICRFIKQGHATHTLDEAVNTICKSNSIPMQRDNPIDMLYLTILENAFERSAIIEDNIKRTKDMLEMVICAIEPMTTDAMASLLDLKSGEQVYALLQPLRSVLNIATATGVVTTLHASFPDFMLSSKRSQRFCCNPPVRHTTMALACLSIVDQAEPKVNICSLPSSYMLDSEIGDLKQRVSRSITPALTYACRYWPAHLTLGEPRDGLINHIHQFFDSKLLLWMEVMSLTGHMRYGTRIIMDVEKWCNERQAPEGVTKLAHDASQFVSIYANHPISQSTPHIYVSMVPFWPRSRPISEAYRPRTTGLLQPTGTAFDRRRLALIATWKVSTQEVKSISLSADGTRLVVPTDSGIDVYDTTTGESVLNLTDQRAQYVLYVAISPDGTQMAFDGGDGIPYLWDIVNEGKVTSLLPNAIADTQSLSFSPDGLHVACGLQNGDAYICKPRQDSGSAALLKGHTKDVCSVTFSPNGKHLASGSDDKTVRVWDVQTGKPVGDPFEGHSGWVLSVSYSPDGSRLASASSDGTVQVWDPQTGKIVLGPLTGHSDYVLSATFSLNGTLIASGSGDRTIRVYDAQTGQTAFGPLEGHTDRVNSVIFSPDSTRLYSCSDDGTVRVWNMQDFDSSKPLSSGPVALTVINSIRYSPSGLRAVSGSDDGSVHVWNVRTGELVLGPMRGHEKFVLSVDYSPSDQYIASGSSDNTLRIWDANTGADIHGPMNAHSNLVSCVRFSPDSSVVVSGSYDRTVRIWDVTTGQHVMQLLQGDNIILSVGFSPDGHKVVCGSRKMHVVDRYTGNAVIEPITGHSGYIYSAEFSPDGKRLVSGSDDRTVRIWDAQTGKQLVVCGDNHASHSNYVYSVGFSPNGLFVASGSLDRTGHTGGVTCVQFSPDGTHLASCSRDGAIRFWDVSSCEANLQGDVEPSADEILTPGSSPNHDYNCDWWRVDEDGWVVGSHGRRLAWVPSELRASLKFPPTSSLITANGHYELVAEGAKVGESWADCYRP</sequence>
<dbReference type="EMBL" id="CAOJ01008388">
    <property type="protein sequence ID" value="CCO31552.1"/>
    <property type="molecule type" value="Genomic_DNA"/>
</dbReference>
<feature type="domain" description="NACHT" evidence="4">
    <location>
        <begin position="248"/>
        <end position="393"/>
    </location>
</feature>
<feature type="repeat" description="WD" evidence="3">
    <location>
        <begin position="1000"/>
        <end position="1041"/>
    </location>
</feature>
<dbReference type="Pfam" id="PF24883">
    <property type="entry name" value="NPHP3_N"/>
    <property type="match status" value="1"/>
</dbReference>
<dbReference type="InterPro" id="IPR020472">
    <property type="entry name" value="WD40_PAC1"/>
</dbReference>
<feature type="repeat" description="WD" evidence="3">
    <location>
        <begin position="1043"/>
        <end position="1084"/>
    </location>
</feature>
<dbReference type="InterPro" id="IPR015943">
    <property type="entry name" value="WD40/YVTN_repeat-like_dom_sf"/>
</dbReference>
<dbReference type="HOGENOM" id="CLU_000288_6_3_1"/>
<evidence type="ECO:0000259" key="4">
    <source>
        <dbReference type="PROSITE" id="PS50837"/>
    </source>
</evidence>
<dbReference type="PROSITE" id="PS50837">
    <property type="entry name" value="NACHT"/>
    <property type="match status" value="1"/>
</dbReference>
<feature type="repeat" description="WD" evidence="3">
    <location>
        <begin position="1329"/>
        <end position="1370"/>
    </location>
</feature>
<dbReference type="InterPro" id="IPR036322">
    <property type="entry name" value="WD40_repeat_dom_sf"/>
</dbReference>
<feature type="repeat" description="WD" evidence="3">
    <location>
        <begin position="957"/>
        <end position="998"/>
    </location>
</feature>
<accession>M5C6Q1</accession>
<dbReference type="PANTHER" id="PTHR19879">
    <property type="entry name" value="TRANSCRIPTION INITIATION FACTOR TFIID"/>
    <property type="match status" value="1"/>
</dbReference>
<dbReference type="InterPro" id="IPR019775">
    <property type="entry name" value="WD40_repeat_CS"/>
</dbReference>
<feature type="repeat" description="WD" evidence="3">
    <location>
        <begin position="1131"/>
        <end position="1172"/>
    </location>
</feature>
<reference evidence="5 6" key="1">
    <citation type="journal article" date="2013" name="J. Biotechnol.">
        <title>Establishment and interpretation of the genome sequence of the phytopathogenic fungus Rhizoctonia solani AG1-IB isolate 7/3/14.</title>
        <authorList>
            <person name="Wibberg D.W."/>
            <person name="Jelonek L.J."/>
            <person name="Rupp O.R."/>
            <person name="Hennig M.H."/>
            <person name="Eikmeyer F.E."/>
            <person name="Goesmann A.G."/>
            <person name="Hartmann A.H."/>
            <person name="Borriss R.B."/>
            <person name="Grosch R.G."/>
            <person name="Puehler A.P."/>
            <person name="Schlueter A.S."/>
        </authorList>
    </citation>
    <scope>NUCLEOTIDE SEQUENCE [LARGE SCALE GENOMIC DNA]</scope>
    <source>
        <strain evidence="6">AG1-IB / isolate 7/3/14</strain>
    </source>
</reference>
<evidence type="ECO:0000313" key="6">
    <source>
        <dbReference type="Proteomes" id="UP000012065"/>
    </source>
</evidence>
<dbReference type="Pfam" id="PF00400">
    <property type="entry name" value="WD40"/>
    <property type="match status" value="9"/>
</dbReference>
<dbReference type="SUPFAM" id="SSF52540">
    <property type="entry name" value="P-loop containing nucleoside triphosphate hydrolases"/>
    <property type="match status" value="1"/>
</dbReference>
<dbReference type="SUPFAM" id="SSF50998">
    <property type="entry name" value="Quinoprotein alcohol dehydrogenase-like"/>
    <property type="match status" value="1"/>
</dbReference>
<dbReference type="CDD" id="cd00200">
    <property type="entry name" value="WD40"/>
    <property type="match status" value="1"/>
</dbReference>
<dbReference type="PROSITE" id="PS50294">
    <property type="entry name" value="WD_REPEATS_REGION"/>
    <property type="match status" value="8"/>
</dbReference>
<evidence type="ECO:0000256" key="1">
    <source>
        <dbReference type="ARBA" id="ARBA00022574"/>
    </source>
</evidence>
<dbReference type="Proteomes" id="UP000012065">
    <property type="component" value="Unassembled WGS sequence"/>
</dbReference>
<dbReference type="InterPro" id="IPR027417">
    <property type="entry name" value="P-loop_NTPase"/>
</dbReference>
<dbReference type="InterPro" id="IPR056884">
    <property type="entry name" value="NPHP3-like_N"/>
</dbReference>
<dbReference type="PANTHER" id="PTHR19879:SF9">
    <property type="entry name" value="TRANSCRIPTION INITIATION FACTOR TFIID SUBUNIT 5"/>
    <property type="match status" value="1"/>
</dbReference>